<proteinExistence type="predicted"/>
<evidence type="ECO:0000313" key="2">
    <source>
        <dbReference type="EMBL" id="KAF0520752.1"/>
    </source>
</evidence>
<comment type="caution">
    <text evidence="2">The sequence shown here is derived from an EMBL/GenBank/DDBJ whole genome shotgun (WGS) entry which is preliminary data.</text>
</comment>
<dbReference type="EMBL" id="WTPW01000346">
    <property type="protein sequence ID" value="KAF0520752.1"/>
    <property type="molecule type" value="Genomic_DNA"/>
</dbReference>
<dbReference type="Proteomes" id="UP000439903">
    <property type="component" value="Unassembled WGS sequence"/>
</dbReference>
<name>A0A8H4APR8_GIGMA</name>
<feature type="compositionally biased region" description="Low complexity" evidence="1">
    <location>
        <begin position="22"/>
        <end position="40"/>
    </location>
</feature>
<organism evidence="2 3">
    <name type="scientific">Gigaspora margarita</name>
    <dbReference type="NCBI Taxonomy" id="4874"/>
    <lineage>
        <taxon>Eukaryota</taxon>
        <taxon>Fungi</taxon>
        <taxon>Fungi incertae sedis</taxon>
        <taxon>Mucoromycota</taxon>
        <taxon>Glomeromycotina</taxon>
        <taxon>Glomeromycetes</taxon>
        <taxon>Diversisporales</taxon>
        <taxon>Gigasporaceae</taxon>
        <taxon>Gigaspora</taxon>
    </lineage>
</organism>
<feature type="region of interest" description="Disordered" evidence="1">
    <location>
        <begin position="1"/>
        <end position="45"/>
    </location>
</feature>
<feature type="compositionally biased region" description="Basic residues" evidence="1">
    <location>
        <begin position="1"/>
        <end position="18"/>
    </location>
</feature>
<sequence length="111" mass="13240">MGRTNRRSHLKRSFHRSGRTTNINNNDNNNNENDNNNDNNNVERELAEQEVLGLLREISLVLDWEGSYNLMRKKEEVDYDGENNEMAEDVREEEDKTEENNEEIDVEEERR</sequence>
<evidence type="ECO:0000313" key="3">
    <source>
        <dbReference type="Proteomes" id="UP000439903"/>
    </source>
</evidence>
<feature type="region of interest" description="Disordered" evidence="1">
    <location>
        <begin position="79"/>
        <end position="111"/>
    </location>
</feature>
<protein>
    <submittedName>
        <fullName evidence="2">Uncharacterized protein</fullName>
    </submittedName>
</protein>
<keyword evidence="3" id="KW-1185">Reference proteome</keyword>
<reference evidence="2 3" key="1">
    <citation type="journal article" date="2019" name="Environ. Microbiol.">
        <title>At the nexus of three kingdoms: the genome of the mycorrhizal fungus Gigaspora margarita provides insights into plant, endobacterial and fungal interactions.</title>
        <authorList>
            <person name="Venice F."/>
            <person name="Ghignone S."/>
            <person name="Salvioli di Fossalunga A."/>
            <person name="Amselem J."/>
            <person name="Novero M."/>
            <person name="Xianan X."/>
            <person name="Sedzielewska Toro K."/>
            <person name="Morin E."/>
            <person name="Lipzen A."/>
            <person name="Grigoriev I.V."/>
            <person name="Henrissat B."/>
            <person name="Martin F.M."/>
            <person name="Bonfante P."/>
        </authorList>
    </citation>
    <scope>NUCLEOTIDE SEQUENCE [LARGE SCALE GENOMIC DNA]</scope>
    <source>
        <strain evidence="2 3">BEG34</strain>
    </source>
</reference>
<dbReference type="AlphaFoldDB" id="A0A8H4APR8"/>
<evidence type="ECO:0000256" key="1">
    <source>
        <dbReference type="SAM" id="MobiDB-lite"/>
    </source>
</evidence>
<gene>
    <name evidence="2" type="ORF">F8M41_016137</name>
</gene>
<accession>A0A8H4APR8</accession>